<comment type="caution">
    <text evidence="7">The sequence shown here is derived from an EMBL/GenBank/DDBJ whole genome shotgun (WGS) entry which is preliminary data.</text>
</comment>
<dbReference type="SUPFAM" id="SSF53649">
    <property type="entry name" value="Alkaline phosphatase-like"/>
    <property type="match status" value="1"/>
</dbReference>
<dbReference type="Proteomes" id="UP000617628">
    <property type="component" value="Unassembled WGS sequence"/>
</dbReference>
<dbReference type="Gene3D" id="3.30.1120.10">
    <property type="match status" value="1"/>
</dbReference>
<dbReference type="AlphaFoldDB" id="A0A934RR61"/>
<dbReference type="PANTHER" id="PTHR42693">
    <property type="entry name" value="ARYLSULFATASE FAMILY MEMBER"/>
    <property type="match status" value="1"/>
</dbReference>
<dbReference type="InterPro" id="IPR050738">
    <property type="entry name" value="Sulfatase"/>
</dbReference>
<evidence type="ECO:0000256" key="5">
    <source>
        <dbReference type="SAM" id="SignalP"/>
    </source>
</evidence>
<dbReference type="PANTHER" id="PTHR42693:SF53">
    <property type="entry name" value="ENDO-4-O-SULFATASE"/>
    <property type="match status" value="1"/>
</dbReference>
<dbReference type="EMBL" id="JAENIL010000006">
    <property type="protein sequence ID" value="MBK1876040.1"/>
    <property type="molecule type" value="Genomic_DNA"/>
</dbReference>
<dbReference type="Gene3D" id="3.40.720.10">
    <property type="entry name" value="Alkaline Phosphatase, subunit A"/>
    <property type="match status" value="1"/>
</dbReference>
<dbReference type="RefSeq" id="WP_200354257.1">
    <property type="nucleotide sequence ID" value="NZ_JAENIL010000006.1"/>
</dbReference>
<protein>
    <submittedName>
        <fullName evidence="7">Arylsulfatase</fullName>
    </submittedName>
</protein>
<organism evidence="7 8">
    <name type="scientific">Pelagicoccus mobilis</name>
    <dbReference type="NCBI Taxonomy" id="415221"/>
    <lineage>
        <taxon>Bacteria</taxon>
        <taxon>Pseudomonadati</taxon>
        <taxon>Verrucomicrobiota</taxon>
        <taxon>Opitutia</taxon>
        <taxon>Puniceicoccales</taxon>
        <taxon>Pelagicoccaceae</taxon>
        <taxon>Pelagicoccus</taxon>
    </lineage>
</organism>
<feature type="domain" description="Sulfatase N-terminal" evidence="6">
    <location>
        <begin position="23"/>
        <end position="377"/>
    </location>
</feature>
<evidence type="ECO:0000313" key="8">
    <source>
        <dbReference type="Proteomes" id="UP000617628"/>
    </source>
</evidence>
<keyword evidence="4" id="KW-0106">Calcium</keyword>
<evidence type="ECO:0000256" key="2">
    <source>
        <dbReference type="ARBA" id="ARBA00022723"/>
    </source>
</evidence>
<evidence type="ECO:0000313" key="7">
    <source>
        <dbReference type="EMBL" id="MBK1876040.1"/>
    </source>
</evidence>
<dbReference type="GO" id="GO:0004065">
    <property type="term" value="F:arylsulfatase activity"/>
    <property type="evidence" value="ECO:0007669"/>
    <property type="project" value="TreeGrafter"/>
</dbReference>
<accession>A0A934RR61</accession>
<evidence type="ECO:0000256" key="4">
    <source>
        <dbReference type="ARBA" id="ARBA00022837"/>
    </source>
</evidence>
<dbReference type="InterPro" id="IPR000917">
    <property type="entry name" value="Sulfatase_N"/>
</dbReference>
<dbReference type="InterPro" id="IPR024607">
    <property type="entry name" value="Sulfatase_CS"/>
</dbReference>
<evidence type="ECO:0000256" key="1">
    <source>
        <dbReference type="ARBA" id="ARBA00008779"/>
    </source>
</evidence>
<sequence>MWKFIVLLAATVSTAFAFGSEKPNIVYILADDMGPGDVVAYNQDCKFPTPNLDRLAMEGMKFMDAHTNSSVCTPTRYGILTGRYAWRTYLKSGVEHGHSMHMIDPERETVASLLKKHGYATACVGKWHLGMDWTSTDGKSIRETAPLNVDFSAPLTNGPLDLGFDYFFGISASLNMDPHAYIEGREILGTLEFLKDKAEVKKRGFTGAKPGWAAKEFVQSQVLPDFTRKTCEWIKEKASAEQPFFVYMPLNSPHSPIVPSSAFAGKSGLSPHGDFCMETDWAVGEVLRTLEEAGVAENTIVIFTADNGTSPAAKLAPMQERGHFSSWIYRGLKGTTWEGGHRVPFLVRWPKGIAKGSVSKDLICTTDLIATCADLLDTNLADNVGEDSVSFLPALQGKRIPNVETRGVVHHSDSGAFAIRRGKWKLLLDNRGGSRRANPKDKPVVNAADLLLFDLDDDPGETRNVSREYPEIVESLKKLLAEYINRGRSTPGAPQKNDPLPRNKEWRQVDILEEYLD</sequence>
<dbReference type="InterPro" id="IPR017850">
    <property type="entry name" value="Alkaline_phosphatase_core_sf"/>
</dbReference>
<reference evidence="7" key="1">
    <citation type="submission" date="2021-01" db="EMBL/GenBank/DDBJ databases">
        <title>Modified the classification status of verrucomicrobia.</title>
        <authorList>
            <person name="Feng X."/>
        </authorList>
    </citation>
    <scope>NUCLEOTIDE SEQUENCE</scope>
    <source>
        <strain evidence="7">KCTC 13126</strain>
    </source>
</reference>
<keyword evidence="8" id="KW-1185">Reference proteome</keyword>
<dbReference type="PROSITE" id="PS00149">
    <property type="entry name" value="SULFATASE_2"/>
    <property type="match status" value="1"/>
</dbReference>
<dbReference type="Pfam" id="PF00884">
    <property type="entry name" value="Sulfatase"/>
    <property type="match status" value="1"/>
</dbReference>
<name>A0A934RR61_9BACT</name>
<dbReference type="GO" id="GO:0046872">
    <property type="term" value="F:metal ion binding"/>
    <property type="evidence" value="ECO:0007669"/>
    <property type="project" value="UniProtKB-KW"/>
</dbReference>
<keyword evidence="3" id="KW-0378">Hydrolase</keyword>
<feature type="signal peptide" evidence="5">
    <location>
        <begin position="1"/>
        <end position="17"/>
    </location>
</feature>
<proteinExistence type="inferred from homology"/>
<keyword evidence="5" id="KW-0732">Signal</keyword>
<evidence type="ECO:0000256" key="3">
    <source>
        <dbReference type="ARBA" id="ARBA00022801"/>
    </source>
</evidence>
<gene>
    <name evidence="7" type="ORF">JIN87_04115</name>
</gene>
<keyword evidence="2" id="KW-0479">Metal-binding</keyword>
<dbReference type="PROSITE" id="PS00523">
    <property type="entry name" value="SULFATASE_1"/>
    <property type="match status" value="1"/>
</dbReference>
<evidence type="ECO:0000259" key="6">
    <source>
        <dbReference type="Pfam" id="PF00884"/>
    </source>
</evidence>
<comment type="similarity">
    <text evidence="1">Belongs to the sulfatase family.</text>
</comment>
<feature type="chain" id="PRO_5037089727" evidence="5">
    <location>
        <begin position="18"/>
        <end position="517"/>
    </location>
</feature>
<dbReference type="CDD" id="cd16143">
    <property type="entry name" value="ARS_like"/>
    <property type="match status" value="1"/>
</dbReference>